<name>A0A1J5S783_9ZZZZ</name>
<comment type="caution">
    <text evidence="4">The sequence shown here is derived from an EMBL/GenBank/DDBJ whole genome shotgun (WGS) entry which is preliminary data.</text>
</comment>
<dbReference type="InterPro" id="IPR023439">
    <property type="entry name" value="Mal_deCO2ase/Cit_lyase_ACP"/>
</dbReference>
<protein>
    <submittedName>
        <fullName evidence="4">Malonate decarboxylase acyl carrier protein</fullName>
    </submittedName>
</protein>
<evidence type="ECO:0000256" key="1">
    <source>
        <dbReference type="ARBA" id="ARBA00004496"/>
    </source>
</evidence>
<dbReference type="GO" id="GO:0005737">
    <property type="term" value="C:cytoplasm"/>
    <property type="evidence" value="ECO:0007669"/>
    <property type="project" value="UniProtKB-SubCell"/>
</dbReference>
<dbReference type="EMBL" id="MLJW01000059">
    <property type="protein sequence ID" value="OIR04167.1"/>
    <property type="molecule type" value="Genomic_DNA"/>
</dbReference>
<keyword evidence="2" id="KW-0963">Cytoplasm</keyword>
<reference evidence="4" key="1">
    <citation type="submission" date="2016-10" db="EMBL/GenBank/DDBJ databases">
        <title>Sequence of Gallionella enrichment culture.</title>
        <authorList>
            <person name="Poehlein A."/>
            <person name="Muehling M."/>
            <person name="Daniel R."/>
        </authorList>
    </citation>
    <scope>NUCLEOTIDE SEQUENCE</scope>
</reference>
<dbReference type="Pfam" id="PF06857">
    <property type="entry name" value="ACP"/>
    <property type="match status" value="1"/>
</dbReference>
<keyword evidence="3" id="KW-0597">Phosphoprotein</keyword>
<sequence length="105" mass="11012">MEQFSLTLPSDALPQNIASATLCGVVSSGNLEILVEPAAASDACRIVVNTSAHGFRDIWEAVLKDFARRHSVGGLSLSINDAGATPAVVSLRLDQAFETCRGELA</sequence>
<comment type="subcellular location">
    <subcellularLocation>
        <location evidence="1">Cytoplasm</location>
    </subcellularLocation>
</comment>
<dbReference type="NCBIfam" id="TIGR03130">
    <property type="entry name" value="malonate_delta"/>
    <property type="match status" value="1"/>
</dbReference>
<organism evidence="4">
    <name type="scientific">mine drainage metagenome</name>
    <dbReference type="NCBI Taxonomy" id="410659"/>
    <lineage>
        <taxon>unclassified sequences</taxon>
        <taxon>metagenomes</taxon>
        <taxon>ecological metagenomes</taxon>
    </lineage>
</organism>
<dbReference type="HAMAP" id="MF_00710">
    <property type="entry name" value="Malonate_deCO2ase_dsu"/>
    <property type="match status" value="1"/>
</dbReference>
<gene>
    <name evidence="4" type="primary">mdcC_2</name>
    <name evidence="4" type="ORF">GALL_136490</name>
</gene>
<accession>A0A1J5S783</accession>
<proteinExistence type="inferred from homology"/>
<dbReference type="InterPro" id="IPR009662">
    <property type="entry name" value="Malonate_deCO2ase_dsu"/>
</dbReference>
<dbReference type="AlphaFoldDB" id="A0A1J5S783"/>
<evidence type="ECO:0000256" key="3">
    <source>
        <dbReference type="ARBA" id="ARBA00022553"/>
    </source>
</evidence>
<evidence type="ECO:0000256" key="2">
    <source>
        <dbReference type="ARBA" id="ARBA00022490"/>
    </source>
</evidence>
<evidence type="ECO:0000313" key="4">
    <source>
        <dbReference type="EMBL" id="OIR04167.1"/>
    </source>
</evidence>